<dbReference type="EMBL" id="JAWWNJ010000001">
    <property type="protein sequence ID" value="KAK7063796.1"/>
    <property type="molecule type" value="Genomic_DNA"/>
</dbReference>
<evidence type="ECO:0000313" key="2">
    <source>
        <dbReference type="EMBL" id="KAK7063796.1"/>
    </source>
</evidence>
<gene>
    <name evidence="2" type="ORF">R3P38DRAFT_3249377</name>
</gene>
<proteinExistence type="predicted"/>
<organism evidence="2 3">
    <name type="scientific">Favolaschia claudopus</name>
    <dbReference type="NCBI Taxonomy" id="2862362"/>
    <lineage>
        <taxon>Eukaryota</taxon>
        <taxon>Fungi</taxon>
        <taxon>Dikarya</taxon>
        <taxon>Basidiomycota</taxon>
        <taxon>Agaricomycotina</taxon>
        <taxon>Agaricomycetes</taxon>
        <taxon>Agaricomycetidae</taxon>
        <taxon>Agaricales</taxon>
        <taxon>Marasmiineae</taxon>
        <taxon>Mycenaceae</taxon>
        <taxon>Favolaschia</taxon>
    </lineage>
</organism>
<feature type="compositionally biased region" description="Acidic residues" evidence="1">
    <location>
        <begin position="74"/>
        <end position="88"/>
    </location>
</feature>
<feature type="region of interest" description="Disordered" evidence="1">
    <location>
        <begin position="56"/>
        <end position="142"/>
    </location>
</feature>
<accession>A0AAW0EGN7</accession>
<protein>
    <submittedName>
        <fullName evidence="2">Uncharacterized protein</fullName>
    </submittedName>
</protein>
<reference evidence="2 3" key="1">
    <citation type="journal article" date="2024" name="J Genomics">
        <title>Draft genome sequencing and assembly of Favolaschia claudopus CIRM-BRFM 2984 isolated from oak limbs.</title>
        <authorList>
            <person name="Navarro D."/>
            <person name="Drula E."/>
            <person name="Chaduli D."/>
            <person name="Cazenave R."/>
            <person name="Ahrendt S."/>
            <person name="Wang J."/>
            <person name="Lipzen A."/>
            <person name="Daum C."/>
            <person name="Barry K."/>
            <person name="Grigoriev I.V."/>
            <person name="Favel A."/>
            <person name="Rosso M.N."/>
            <person name="Martin F."/>
        </authorList>
    </citation>
    <scope>NUCLEOTIDE SEQUENCE [LARGE SCALE GENOMIC DNA]</scope>
    <source>
        <strain evidence="2 3">CIRM-BRFM 2984</strain>
    </source>
</reference>
<evidence type="ECO:0000313" key="3">
    <source>
        <dbReference type="Proteomes" id="UP001362999"/>
    </source>
</evidence>
<sequence>MSTKRRVGVSSATTDAMRRQLMQPVPSWEKVWVAPDAAPGSTIRIRKWVKTSKIQHFSDDEEGEADEPLAPLPDEVEVVEGDEEDQDENAAGSAAPPSVRETTEAPAPEEELPSKPASPKPQLSMGLEPAGDLDDPETNNALDESLKAMETSMDPDVGVGLPDVGVSLDADASLMDISGLAPDGLPLEGDDLSQINAGDALLGGPLQMDDSEDPFAQT</sequence>
<keyword evidence="3" id="KW-1185">Reference proteome</keyword>
<feature type="compositionally biased region" description="Acidic residues" evidence="1">
    <location>
        <begin position="209"/>
        <end position="218"/>
    </location>
</feature>
<evidence type="ECO:0000256" key="1">
    <source>
        <dbReference type="SAM" id="MobiDB-lite"/>
    </source>
</evidence>
<name>A0AAW0EGN7_9AGAR</name>
<comment type="caution">
    <text evidence="2">The sequence shown here is derived from an EMBL/GenBank/DDBJ whole genome shotgun (WGS) entry which is preliminary data.</text>
</comment>
<dbReference type="Proteomes" id="UP001362999">
    <property type="component" value="Unassembled WGS sequence"/>
</dbReference>
<feature type="region of interest" description="Disordered" evidence="1">
    <location>
        <begin position="196"/>
        <end position="218"/>
    </location>
</feature>
<dbReference type="AlphaFoldDB" id="A0AAW0EGN7"/>